<sequence length="323" mass="35443">MNWHTESPVIHPSRSPHRAARAMEISRVDLRGVLQRGEPGSRDAVTSMVAHGCVVVAHDALGPDLRRALFGRALPDLFALPLESMKRNVSSVGPFKGYVGQIPGMAWESVRVEEACDAGSVRAFADLLWPQGNPDFCDTFVSFAKSMLGIREMHRRPPRLAVSLTHGVRLSRYGAPPDTETGISMPAHRDDGMMTAIVQHEAKDGSCLAVPLDDDTVTFVAGWMFMVYANPSTISHTVVLHVGTNGRVMPCVHRVRTPSNRERFSVLFGSRNKPGAVVRALDRPARPDEYSAFRLSTEGSKFSDPLKAICGIEEDASEELQKF</sequence>
<dbReference type="InterPro" id="IPR005123">
    <property type="entry name" value="Oxoglu/Fe-dep_dioxygenase_dom"/>
</dbReference>
<keyword evidence="1" id="KW-0479">Metal-binding</keyword>
<accession>A0A835ENP5</accession>
<dbReference type="GO" id="GO:0016491">
    <property type="term" value="F:oxidoreductase activity"/>
    <property type="evidence" value="ECO:0007669"/>
    <property type="project" value="UniProtKB-KW"/>
</dbReference>
<dbReference type="PANTHER" id="PTHR47990">
    <property type="entry name" value="2-OXOGLUTARATE (2OG) AND FE(II)-DEPENDENT OXYGENASE SUPERFAMILY PROTEIN-RELATED"/>
    <property type="match status" value="1"/>
</dbReference>
<proteinExistence type="inferred from homology"/>
<keyword evidence="4" id="KW-1185">Reference proteome</keyword>
<dbReference type="Proteomes" id="UP000636709">
    <property type="component" value="Unassembled WGS sequence"/>
</dbReference>
<dbReference type="SUPFAM" id="SSF51197">
    <property type="entry name" value="Clavaminate synthase-like"/>
    <property type="match status" value="1"/>
</dbReference>
<protein>
    <recommendedName>
        <fullName evidence="2">Fe2OG dioxygenase domain-containing protein</fullName>
    </recommendedName>
</protein>
<keyword evidence="1" id="KW-0560">Oxidoreductase</keyword>
<dbReference type="GO" id="GO:0046872">
    <property type="term" value="F:metal ion binding"/>
    <property type="evidence" value="ECO:0007669"/>
    <property type="project" value="UniProtKB-KW"/>
</dbReference>
<evidence type="ECO:0000313" key="3">
    <source>
        <dbReference type="EMBL" id="KAF8702002.1"/>
    </source>
</evidence>
<dbReference type="InterPro" id="IPR027443">
    <property type="entry name" value="IPNS-like_sf"/>
</dbReference>
<dbReference type="Gene3D" id="2.60.120.330">
    <property type="entry name" value="B-lactam Antibiotic, Isopenicillin N Synthase, Chain"/>
    <property type="match status" value="1"/>
</dbReference>
<keyword evidence="1" id="KW-0408">Iron</keyword>
<gene>
    <name evidence="3" type="ORF">HU200_033339</name>
</gene>
<name>A0A835ENP5_9POAL</name>
<reference evidence="3" key="1">
    <citation type="submission" date="2020-07" db="EMBL/GenBank/DDBJ databases">
        <title>Genome sequence and genetic diversity analysis of an under-domesticated orphan crop, white fonio (Digitaria exilis).</title>
        <authorList>
            <person name="Bennetzen J.L."/>
            <person name="Chen S."/>
            <person name="Ma X."/>
            <person name="Wang X."/>
            <person name="Yssel A.E.J."/>
            <person name="Chaluvadi S.R."/>
            <person name="Johnson M."/>
            <person name="Gangashetty P."/>
            <person name="Hamidou F."/>
            <person name="Sanogo M.D."/>
            <person name="Zwaenepoel A."/>
            <person name="Wallace J."/>
            <person name="Van De Peer Y."/>
            <person name="Van Deynze A."/>
        </authorList>
    </citation>
    <scope>NUCLEOTIDE SEQUENCE</scope>
    <source>
        <tissue evidence="3">Leaves</tissue>
    </source>
</reference>
<evidence type="ECO:0000313" key="4">
    <source>
        <dbReference type="Proteomes" id="UP000636709"/>
    </source>
</evidence>
<dbReference type="AlphaFoldDB" id="A0A835ENP5"/>
<organism evidence="3 4">
    <name type="scientific">Digitaria exilis</name>
    <dbReference type="NCBI Taxonomy" id="1010633"/>
    <lineage>
        <taxon>Eukaryota</taxon>
        <taxon>Viridiplantae</taxon>
        <taxon>Streptophyta</taxon>
        <taxon>Embryophyta</taxon>
        <taxon>Tracheophyta</taxon>
        <taxon>Spermatophyta</taxon>
        <taxon>Magnoliopsida</taxon>
        <taxon>Liliopsida</taxon>
        <taxon>Poales</taxon>
        <taxon>Poaceae</taxon>
        <taxon>PACMAD clade</taxon>
        <taxon>Panicoideae</taxon>
        <taxon>Panicodae</taxon>
        <taxon>Paniceae</taxon>
        <taxon>Anthephorinae</taxon>
        <taxon>Digitaria</taxon>
    </lineage>
</organism>
<feature type="domain" description="Fe2OG dioxygenase" evidence="2">
    <location>
        <begin position="164"/>
        <end position="274"/>
    </location>
</feature>
<dbReference type="EMBL" id="JACEFO010001795">
    <property type="protein sequence ID" value="KAF8702002.1"/>
    <property type="molecule type" value="Genomic_DNA"/>
</dbReference>
<dbReference type="OrthoDB" id="288590at2759"/>
<evidence type="ECO:0000259" key="2">
    <source>
        <dbReference type="PROSITE" id="PS51471"/>
    </source>
</evidence>
<evidence type="ECO:0000256" key="1">
    <source>
        <dbReference type="RuleBase" id="RU003682"/>
    </source>
</evidence>
<dbReference type="InterPro" id="IPR050231">
    <property type="entry name" value="Iron_ascorbate_oxido_reductase"/>
</dbReference>
<comment type="caution">
    <text evidence="3">The sequence shown here is derived from an EMBL/GenBank/DDBJ whole genome shotgun (WGS) entry which is preliminary data.</text>
</comment>
<comment type="similarity">
    <text evidence="1">Belongs to the iron/ascorbate-dependent oxidoreductase family.</text>
</comment>
<dbReference type="PROSITE" id="PS51471">
    <property type="entry name" value="FE2OG_OXY"/>
    <property type="match status" value="1"/>
</dbReference>